<sequence>MWYNRLSEYLLKEGYVNKPICPCIFIKKSETGFAIIAVYVDDLNLVGTPEELIRTTNYLKKEFEMKDLRKTKFCLGLQIEHFPNGVLVHQSTYIKKVLKHFYMDKAHPLSSPMVVRSLDVKKDPFRPCENDEELLGPEVPYLSAIGALMYLANCTRPDIAFSVNLLARYSSAPTRRHWNGIKHILRYLRGTTDMGLFYSRESKQQCLDMQM</sequence>
<evidence type="ECO:0000313" key="3">
    <source>
        <dbReference type="Proteomes" id="UP000288805"/>
    </source>
</evidence>
<reference evidence="2 3" key="1">
    <citation type="journal article" date="2018" name="PLoS Genet.">
        <title>Population sequencing reveals clonal diversity and ancestral inbreeding in the grapevine cultivar Chardonnay.</title>
        <authorList>
            <person name="Roach M.J."/>
            <person name="Johnson D.L."/>
            <person name="Bohlmann J."/>
            <person name="van Vuuren H.J."/>
            <person name="Jones S.J."/>
            <person name="Pretorius I.S."/>
            <person name="Schmidt S.A."/>
            <person name="Borneman A.R."/>
        </authorList>
    </citation>
    <scope>NUCLEOTIDE SEQUENCE [LARGE SCALE GENOMIC DNA]</scope>
    <source>
        <strain evidence="3">cv. Chardonnay</strain>
        <tissue evidence="2">Leaf</tissue>
    </source>
</reference>
<proteinExistence type="predicted"/>
<protein>
    <submittedName>
        <fullName evidence="2">Retrovirus-related Pol polyprotein from transposon TNT 1-94</fullName>
    </submittedName>
</protein>
<evidence type="ECO:0000259" key="1">
    <source>
        <dbReference type="Pfam" id="PF07727"/>
    </source>
</evidence>
<comment type="caution">
    <text evidence="2">The sequence shown here is derived from an EMBL/GenBank/DDBJ whole genome shotgun (WGS) entry which is preliminary data.</text>
</comment>
<dbReference type="Proteomes" id="UP000288805">
    <property type="component" value="Unassembled WGS sequence"/>
</dbReference>
<organism evidence="2 3">
    <name type="scientific">Vitis vinifera</name>
    <name type="common">Grape</name>
    <dbReference type="NCBI Taxonomy" id="29760"/>
    <lineage>
        <taxon>Eukaryota</taxon>
        <taxon>Viridiplantae</taxon>
        <taxon>Streptophyta</taxon>
        <taxon>Embryophyta</taxon>
        <taxon>Tracheophyta</taxon>
        <taxon>Spermatophyta</taxon>
        <taxon>Magnoliopsida</taxon>
        <taxon>eudicotyledons</taxon>
        <taxon>Gunneridae</taxon>
        <taxon>Pentapetalae</taxon>
        <taxon>rosids</taxon>
        <taxon>Vitales</taxon>
        <taxon>Vitaceae</taxon>
        <taxon>Viteae</taxon>
        <taxon>Vitis</taxon>
    </lineage>
</organism>
<gene>
    <name evidence="2" type="primary">POLX_3577</name>
    <name evidence="2" type="ORF">CK203_015301</name>
</gene>
<dbReference type="PANTHER" id="PTHR11439:SF467">
    <property type="entry name" value="INTEGRASE CATALYTIC DOMAIN-CONTAINING PROTEIN"/>
    <property type="match status" value="1"/>
</dbReference>
<name>A0A438JK70_VITVI</name>
<dbReference type="PANTHER" id="PTHR11439">
    <property type="entry name" value="GAG-POL-RELATED RETROTRANSPOSON"/>
    <property type="match status" value="1"/>
</dbReference>
<dbReference type="AlphaFoldDB" id="A0A438JK70"/>
<feature type="domain" description="Reverse transcriptase Ty1/copia-type" evidence="1">
    <location>
        <begin position="1"/>
        <end position="114"/>
    </location>
</feature>
<dbReference type="InterPro" id="IPR013103">
    <property type="entry name" value="RVT_2"/>
</dbReference>
<accession>A0A438JK70</accession>
<dbReference type="Pfam" id="PF07727">
    <property type="entry name" value="RVT_2"/>
    <property type="match status" value="1"/>
</dbReference>
<evidence type="ECO:0000313" key="2">
    <source>
        <dbReference type="EMBL" id="RVX09351.1"/>
    </source>
</evidence>
<dbReference type="EMBL" id="QGNW01000038">
    <property type="protein sequence ID" value="RVX09351.1"/>
    <property type="molecule type" value="Genomic_DNA"/>
</dbReference>